<protein>
    <submittedName>
        <fullName evidence="3">Uncharacterized protein</fullName>
    </submittedName>
</protein>
<keyword evidence="1" id="KW-0175">Coiled coil</keyword>
<reference evidence="2" key="1">
    <citation type="journal article" date="2021" name="Nat. Commun.">
        <title>Genomic analyses provide insights into spinach domestication and the genetic basis of agronomic traits.</title>
        <authorList>
            <person name="Cai X."/>
            <person name="Sun X."/>
            <person name="Xu C."/>
            <person name="Sun H."/>
            <person name="Wang X."/>
            <person name="Ge C."/>
            <person name="Zhang Z."/>
            <person name="Wang Q."/>
            <person name="Fei Z."/>
            <person name="Jiao C."/>
            <person name="Wang Q."/>
        </authorList>
    </citation>
    <scope>NUCLEOTIDE SEQUENCE [LARGE SCALE GENOMIC DNA]</scope>
    <source>
        <strain evidence="2">cv. Varoflay</strain>
    </source>
</reference>
<evidence type="ECO:0000256" key="1">
    <source>
        <dbReference type="SAM" id="Coils"/>
    </source>
</evidence>
<evidence type="ECO:0000313" key="3">
    <source>
        <dbReference type="RefSeq" id="XP_056690393.1"/>
    </source>
</evidence>
<organism evidence="2 3">
    <name type="scientific">Spinacia oleracea</name>
    <name type="common">Spinach</name>
    <dbReference type="NCBI Taxonomy" id="3562"/>
    <lineage>
        <taxon>Eukaryota</taxon>
        <taxon>Viridiplantae</taxon>
        <taxon>Streptophyta</taxon>
        <taxon>Embryophyta</taxon>
        <taxon>Tracheophyta</taxon>
        <taxon>Spermatophyta</taxon>
        <taxon>Magnoliopsida</taxon>
        <taxon>eudicotyledons</taxon>
        <taxon>Gunneridae</taxon>
        <taxon>Pentapetalae</taxon>
        <taxon>Caryophyllales</taxon>
        <taxon>Chenopodiaceae</taxon>
        <taxon>Chenopodioideae</taxon>
        <taxon>Anserineae</taxon>
        <taxon>Spinacia</taxon>
    </lineage>
</organism>
<reference evidence="3" key="2">
    <citation type="submission" date="2025-08" db="UniProtKB">
        <authorList>
            <consortium name="RefSeq"/>
        </authorList>
    </citation>
    <scope>IDENTIFICATION</scope>
    <source>
        <tissue evidence="3">Leaf</tissue>
    </source>
</reference>
<feature type="coiled-coil region" evidence="1">
    <location>
        <begin position="112"/>
        <end position="139"/>
    </location>
</feature>
<evidence type="ECO:0000313" key="2">
    <source>
        <dbReference type="Proteomes" id="UP000813463"/>
    </source>
</evidence>
<proteinExistence type="predicted"/>
<accession>A0ABM3R457</accession>
<dbReference type="GeneID" id="110798402"/>
<sequence length="179" mass="20369">MLLGSWAGPQTLLPIAAVILVNHRILFDANVDHSYYDGLLWTLRSLHQLSMLLVPLVIWIDLQQYLNSMLFMDSQQFGLLSDGFSSSQEHRILRVSTGELGAARANQDNADTKDLKEQVSNLKAALAKKEEEMENLSRPLTSTPETIWSTLRGMRLMLVRKLMWFVSNGRSFLPPSIYY</sequence>
<name>A0ABM3R457_SPIOL</name>
<keyword evidence="2" id="KW-1185">Reference proteome</keyword>
<dbReference type="Proteomes" id="UP000813463">
    <property type="component" value="Chromosome 1"/>
</dbReference>
<gene>
    <name evidence="3" type="primary">LOC110798402</name>
</gene>
<dbReference type="RefSeq" id="XP_056690393.1">
    <property type="nucleotide sequence ID" value="XM_056834415.1"/>
</dbReference>